<evidence type="ECO:0000313" key="1">
    <source>
        <dbReference type="EMBL" id="MBC2593774.1"/>
    </source>
</evidence>
<sequence length="86" mass="9476">MADVIDYSIGFTVPEIEEILAVQKAELKKTQAAYANDGSSVSKRRLDEIHVIIRACQDALVKLAPETYARPRRTAVQSAVIGHLPK</sequence>
<dbReference type="Proteomes" id="UP000546464">
    <property type="component" value="Unassembled WGS sequence"/>
</dbReference>
<proteinExistence type="predicted"/>
<dbReference type="EMBL" id="JACHVB010000014">
    <property type="protein sequence ID" value="MBC2593774.1"/>
    <property type="molecule type" value="Genomic_DNA"/>
</dbReference>
<protein>
    <submittedName>
        <fullName evidence="1">Uncharacterized protein</fullName>
    </submittedName>
</protein>
<gene>
    <name evidence="1" type="ORF">H5P28_05815</name>
</gene>
<dbReference type="RefSeq" id="WP_185674773.1">
    <property type="nucleotide sequence ID" value="NZ_JACHVB010000014.1"/>
</dbReference>
<name>A0A842HE14_9BACT</name>
<organism evidence="1 2">
    <name type="scientific">Ruficoccus amylovorans</name>
    <dbReference type="NCBI Taxonomy" id="1804625"/>
    <lineage>
        <taxon>Bacteria</taxon>
        <taxon>Pseudomonadati</taxon>
        <taxon>Verrucomicrobiota</taxon>
        <taxon>Opitutia</taxon>
        <taxon>Puniceicoccales</taxon>
        <taxon>Cerasicoccaceae</taxon>
        <taxon>Ruficoccus</taxon>
    </lineage>
</organism>
<comment type="caution">
    <text evidence="1">The sequence shown here is derived from an EMBL/GenBank/DDBJ whole genome shotgun (WGS) entry which is preliminary data.</text>
</comment>
<dbReference type="AlphaFoldDB" id="A0A842HE14"/>
<reference evidence="1 2" key="1">
    <citation type="submission" date="2020-07" db="EMBL/GenBank/DDBJ databases">
        <authorList>
            <person name="Feng X."/>
        </authorList>
    </citation>
    <scope>NUCLEOTIDE SEQUENCE [LARGE SCALE GENOMIC DNA]</scope>
    <source>
        <strain evidence="1 2">JCM31066</strain>
    </source>
</reference>
<keyword evidence="2" id="KW-1185">Reference proteome</keyword>
<evidence type="ECO:0000313" key="2">
    <source>
        <dbReference type="Proteomes" id="UP000546464"/>
    </source>
</evidence>
<accession>A0A842HE14</accession>